<evidence type="ECO:0000256" key="3">
    <source>
        <dbReference type="ARBA" id="ARBA00023125"/>
    </source>
</evidence>
<dbReference type="GO" id="GO:0000981">
    <property type="term" value="F:DNA-binding transcription factor activity, RNA polymerase II-specific"/>
    <property type="evidence" value="ECO:0007669"/>
    <property type="project" value="InterPro"/>
</dbReference>
<gene>
    <name evidence="6" type="ORF">Lalb_Chr23g0265491</name>
</gene>
<dbReference type="PANTHER" id="PTHR48019">
    <property type="entry name" value="SERUM RESPONSE FACTOR HOMOLOG"/>
    <property type="match status" value="1"/>
</dbReference>
<keyword evidence="2" id="KW-0805">Transcription regulation</keyword>
<evidence type="ECO:0000313" key="7">
    <source>
        <dbReference type="Proteomes" id="UP000447434"/>
    </source>
</evidence>
<dbReference type="GO" id="GO:0045944">
    <property type="term" value="P:positive regulation of transcription by RNA polymerase II"/>
    <property type="evidence" value="ECO:0007669"/>
    <property type="project" value="InterPro"/>
</dbReference>
<dbReference type="AlphaFoldDB" id="A0A6A4N233"/>
<keyword evidence="4" id="KW-0804">Transcription</keyword>
<dbReference type="InterPro" id="IPR036879">
    <property type="entry name" value="TF_MADSbox_sf"/>
</dbReference>
<evidence type="ECO:0000313" key="6">
    <source>
        <dbReference type="EMBL" id="KAE9586653.1"/>
    </source>
</evidence>
<dbReference type="InterPro" id="IPR033897">
    <property type="entry name" value="SRF-like_MADS-box"/>
</dbReference>
<dbReference type="Gene3D" id="3.40.1810.10">
    <property type="entry name" value="Transcription factor, MADS-box"/>
    <property type="match status" value="1"/>
</dbReference>
<dbReference type="GO" id="GO:0046983">
    <property type="term" value="F:protein dimerization activity"/>
    <property type="evidence" value="ECO:0007669"/>
    <property type="project" value="InterPro"/>
</dbReference>
<evidence type="ECO:0000256" key="2">
    <source>
        <dbReference type="ARBA" id="ARBA00023015"/>
    </source>
</evidence>
<keyword evidence="3" id="KW-0238">DNA-binding</keyword>
<sequence length="269" mass="31636">MGRGRMELIKKEKNRMITFQKRKEGLMKKAYELSTLCGIDVCVIIYAPHFDDQGSQFETWPKDTKEVYRIIEKYNNTTIDRIPKIYDVQEYYKDRIKKVEGEIAKVQREKLKIMYPTWDDSFNAMGEEQLRMFATMLDNKLDVCNQRINVLKQDQKGRVITEELPLIKGEMVIPNLASNSSSYHNFLTNIYEGQVYPIPHMKPVSDNNNHVPFYPFNLGQNSQSSMLHFQTPNSQSLHYEAPFQLNGLYNTNALQPQMFNYMHGWNNRP</sequence>
<dbReference type="GO" id="GO:0000987">
    <property type="term" value="F:cis-regulatory region sequence-specific DNA binding"/>
    <property type="evidence" value="ECO:0007669"/>
    <property type="project" value="InterPro"/>
</dbReference>
<keyword evidence="5" id="KW-0539">Nucleus</keyword>
<dbReference type="SUPFAM" id="SSF55455">
    <property type="entry name" value="SRF-like"/>
    <property type="match status" value="1"/>
</dbReference>
<keyword evidence="7" id="KW-1185">Reference proteome</keyword>
<proteinExistence type="predicted"/>
<dbReference type="Proteomes" id="UP000447434">
    <property type="component" value="Chromosome 23"/>
</dbReference>
<evidence type="ECO:0000256" key="5">
    <source>
        <dbReference type="ARBA" id="ARBA00023242"/>
    </source>
</evidence>
<dbReference type="OrthoDB" id="601557at2759"/>
<organism evidence="6 7">
    <name type="scientific">Lupinus albus</name>
    <name type="common">White lupine</name>
    <name type="synonym">Lupinus termis</name>
    <dbReference type="NCBI Taxonomy" id="3870"/>
    <lineage>
        <taxon>Eukaryota</taxon>
        <taxon>Viridiplantae</taxon>
        <taxon>Streptophyta</taxon>
        <taxon>Embryophyta</taxon>
        <taxon>Tracheophyta</taxon>
        <taxon>Spermatophyta</taxon>
        <taxon>Magnoliopsida</taxon>
        <taxon>eudicotyledons</taxon>
        <taxon>Gunneridae</taxon>
        <taxon>Pentapetalae</taxon>
        <taxon>rosids</taxon>
        <taxon>fabids</taxon>
        <taxon>Fabales</taxon>
        <taxon>Fabaceae</taxon>
        <taxon>Papilionoideae</taxon>
        <taxon>50 kb inversion clade</taxon>
        <taxon>genistoids sensu lato</taxon>
        <taxon>core genistoids</taxon>
        <taxon>Genisteae</taxon>
        <taxon>Lupinus</taxon>
    </lineage>
</organism>
<dbReference type="InterPro" id="IPR050142">
    <property type="entry name" value="MADS-box/MEF2_TF"/>
</dbReference>
<dbReference type="EMBL" id="WOCE01000023">
    <property type="protein sequence ID" value="KAE9586653.1"/>
    <property type="molecule type" value="Genomic_DNA"/>
</dbReference>
<dbReference type="SMART" id="SM00432">
    <property type="entry name" value="MADS"/>
    <property type="match status" value="1"/>
</dbReference>
<dbReference type="CDD" id="cd00266">
    <property type="entry name" value="MADS_SRF_like"/>
    <property type="match status" value="1"/>
</dbReference>
<protein>
    <submittedName>
        <fullName evidence="6">Putative transcription factor MADS-type1 family</fullName>
    </submittedName>
</protein>
<comment type="subcellular location">
    <subcellularLocation>
        <location evidence="1">Nucleus</location>
    </subcellularLocation>
</comment>
<reference evidence="7" key="1">
    <citation type="journal article" date="2020" name="Nat. Commun.">
        <title>Genome sequence of the cluster root forming white lupin.</title>
        <authorList>
            <person name="Hufnagel B."/>
            <person name="Marques A."/>
            <person name="Soriano A."/>
            <person name="Marques L."/>
            <person name="Divol F."/>
            <person name="Doumas P."/>
            <person name="Sallet E."/>
            <person name="Mancinotti D."/>
            <person name="Carrere S."/>
            <person name="Marande W."/>
            <person name="Arribat S."/>
            <person name="Keller J."/>
            <person name="Huneau C."/>
            <person name="Blein T."/>
            <person name="Aime D."/>
            <person name="Laguerre M."/>
            <person name="Taylor J."/>
            <person name="Schubert V."/>
            <person name="Nelson M."/>
            <person name="Geu-Flores F."/>
            <person name="Crespi M."/>
            <person name="Gallardo-Guerrero K."/>
            <person name="Delaux P.-M."/>
            <person name="Salse J."/>
            <person name="Berges H."/>
            <person name="Guyot R."/>
            <person name="Gouzy J."/>
            <person name="Peret B."/>
        </authorList>
    </citation>
    <scope>NUCLEOTIDE SEQUENCE [LARGE SCALE GENOMIC DNA]</scope>
    <source>
        <strain evidence="7">cv. Amiga</strain>
    </source>
</reference>
<dbReference type="PROSITE" id="PS50066">
    <property type="entry name" value="MADS_BOX_2"/>
    <property type="match status" value="1"/>
</dbReference>
<dbReference type="InterPro" id="IPR002100">
    <property type="entry name" value="TF_MADSbox"/>
</dbReference>
<name>A0A6A4N233_LUPAL</name>
<accession>A0A6A4N233</accession>
<evidence type="ECO:0000256" key="4">
    <source>
        <dbReference type="ARBA" id="ARBA00023163"/>
    </source>
</evidence>
<dbReference type="PRINTS" id="PR00404">
    <property type="entry name" value="MADSDOMAIN"/>
</dbReference>
<dbReference type="Pfam" id="PF00319">
    <property type="entry name" value="SRF-TF"/>
    <property type="match status" value="1"/>
</dbReference>
<dbReference type="GO" id="GO:0005634">
    <property type="term" value="C:nucleus"/>
    <property type="evidence" value="ECO:0007669"/>
    <property type="project" value="UniProtKB-SubCell"/>
</dbReference>
<evidence type="ECO:0000256" key="1">
    <source>
        <dbReference type="ARBA" id="ARBA00004123"/>
    </source>
</evidence>
<comment type="caution">
    <text evidence="6">The sequence shown here is derived from an EMBL/GenBank/DDBJ whole genome shotgun (WGS) entry which is preliminary data.</text>
</comment>